<evidence type="ECO:0000313" key="1">
    <source>
        <dbReference type="EMBL" id="TNV79480.1"/>
    </source>
</evidence>
<evidence type="ECO:0000313" key="2">
    <source>
        <dbReference type="Proteomes" id="UP000785679"/>
    </source>
</evidence>
<keyword evidence="2" id="KW-1185">Reference proteome</keyword>
<name>A0A8J8NSN8_HALGN</name>
<dbReference type="AlphaFoldDB" id="A0A8J8NSN8"/>
<reference evidence="1" key="1">
    <citation type="submission" date="2019-06" db="EMBL/GenBank/DDBJ databases">
        <authorList>
            <person name="Zheng W."/>
        </authorList>
    </citation>
    <scope>NUCLEOTIDE SEQUENCE</scope>
    <source>
        <strain evidence="1">QDHG01</strain>
    </source>
</reference>
<dbReference type="Proteomes" id="UP000785679">
    <property type="component" value="Unassembled WGS sequence"/>
</dbReference>
<protein>
    <submittedName>
        <fullName evidence="1">Uncharacterized protein</fullName>
    </submittedName>
</protein>
<accession>A0A8J8NSN8</accession>
<proteinExistence type="predicted"/>
<sequence length="141" mass="16492">MLSESTIIKNQMSSINYHFTSKFTRFLSKCCYFKKPASNIGCQISDSMYYRDGYFRGQIESILRQFYQVMITALLFRKYRKHQSINLTVIRKNTQQAQSSQLNRAWILVCLQRMPIINRASGAKSQTHLEFAKNQGHADPH</sequence>
<comment type="caution">
    <text evidence="1">The sequence shown here is derived from an EMBL/GenBank/DDBJ whole genome shotgun (WGS) entry which is preliminary data.</text>
</comment>
<gene>
    <name evidence="1" type="ORF">FGO68_gene11991</name>
</gene>
<dbReference type="EMBL" id="RRYP01008861">
    <property type="protein sequence ID" value="TNV79480.1"/>
    <property type="molecule type" value="Genomic_DNA"/>
</dbReference>
<organism evidence="1 2">
    <name type="scientific">Halteria grandinella</name>
    <dbReference type="NCBI Taxonomy" id="5974"/>
    <lineage>
        <taxon>Eukaryota</taxon>
        <taxon>Sar</taxon>
        <taxon>Alveolata</taxon>
        <taxon>Ciliophora</taxon>
        <taxon>Intramacronucleata</taxon>
        <taxon>Spirotrichea</taxon>
        <taxon>Stichotrichia</taxon>
        <taxon>Sporadotrichida</taxon>
        <taxon>Halteriidae</taxon>
        <taxon>Halteria</taxon>
    </lineage>
</organism>